<accession>A0A852ZZW6</accession>
<dbReference type="InterPro" id="IPR016181">
    <property type="entry name" value="Acyl_CoA_acyltransferase"/>
</dbReference>
<keyword evidence="2" id="KW-0012">Acyltransferase</keyword>
<dbReference type="CDD" id="cd04301">
    <property type="entry name" value="NAT_SF"/>
    <property type="match status" value="1"/>
</dbReference>
<dbReference type="SUPFAM" id="SSF55729">
    <property type="entry name" value="Acyl-CoA N-acyltransferases (Nat)"/>
    <property type="match status" value="1"/>
</dbReference>
<dbReference type="AlphaFoldDB" id="A0A852ZZW6"/>
<comment type="caution">
    <text evidence="4">The sequence shown here is derived from an EMBL/GenBank/DDBJ whole genome shotgun (WGS) entry which is preliminary data.</text>
</comment>
<reference evidence="4 5" key="1">
    <citation type="submission" date="2020-07" db="EMBL/GenBank/DDBJ databases">
        <title>Sequencing the genomes of 1000 actinobacteria strains.</title>
        <authorList>
            <person name="Klenk H.-P."/>
        </authorList>
    </citation>
    <scope>NUCLEOTIDE SEQUENCE [LARGE SCALE GENOMIC DNA]</scope>
    <source>
        <strain evidence="4 5">DSM 42178</strain>
    </source>
</reference>
<keyword evidence="1 4" id="KW-0808">Transferase</keyword>
<dbReference type="InterPro" id="IPR000182">
    <property type="entry name" value="GNAT_dom"/>
</dbReference>
<dbReference type="EMBL" id="JACBZD010000002">
    <property type="protein sequence ID" value="NYI07689.1"/>
    <property type="molecule type" value="Genomic_DNA"/>
</dbReference>
<dbReference type="Gene3D" id="3.40.630.30">
    <property type="match status" value="1"/>
</dbReference>
<keyword evidence="5" id="KW-1185">Reference proteome</keyword>
<dbReference type="Pfam" id="PF13508">
    <property type="entry name" value="Acetyltransf_7"/>
    <property type="match status" value="1"/>
</dbReference>
<dbReference type="Proteomes" id="UP000567795">
    <property type="component" value="Unassembled WGS sequence"/>
</dbReference>
<dbReference type="RefSeq" id="WP_246451246.1">
    <property type="nucleotide sequence ID" value="NZ_JACBZD010000002.1"/>
</dbReference>
<dbReference type="PROSITE" id="PS51186">
    <property type="entry name" value="GNAT"/>
    <property type="match status" value="1"/>
</dbReference>
<protein>
    <submittedName>
        <fullName evidence="4">GNAT superfamily N-acetyltransferase</fullName>
    </submittedName>
</protein>
<evidence type="ECO:0000256" key="2">
    <source>
        <dbReference type="ARBA" id="ARBA00023315"/>
    </source>
</evidence>
<evidence type="ECO:0000256" key="1">
    <source>
        <dbReference type="ARBA" id="ARBA00022679"/>
    </source>
</evidence>
<evidence type="ECO:0000313" key="4">
    <source>
        <dbReference type="EMBL" id="NYI07689.1"/>
    </source>
</evidence>
<proteinExistence type="predicted"/>
<dbReference type="PANTHER" id="PTHR43800">
    <property type="entry name" value="PEPTIDYL-LYSINE N-ACETYLTRANSFERASE YJAB"/>
    <property type="match status" value="1"/>
</dbReference>
<organism evidence="4 5">
    <name type="scientific">Allostreptomyces psammosilenae</name>
    <dbReference type="NCBI Taxonomy" id="1892865"/>
    <lineage>
        <taxon>Bacteria</taxon>
        <taxon>Bacillati</taxon>
        <taxon>Actinomycetota</taxon>
        <taxon>Actinomycetes</taxon>
        <taxon>Kitasatosporales</taxon>
        <taxon>Streptomycetaceae</taxon>
        <taxon>Allostreptomyces</taxon>
    </lineage>
</organism>
<evidence type="ECO:0000259" key="3">
    <source>
        <dbReference type="PROSITE" id="PS51186"/>
    </source>
</evidence>
<gene>
    <name evidence="4" type="ORF">FHU37_004718</name>
</gene>
<dbReference type="GO" id="GO:0016747">
    <property type="term" value="F:acyltransferase activity, transferring groups other than amino-acyl groups"/>
    <property type="evidence" value="ECO:0007669"/>
    <property type="project" value="InterPro"/>
</dbReference>
<sequence>MTMPMPPPAIRAAIPEDLLLLPAVEEAADAPFAALGIGPLPPPGGVDELRAARHVLVAGRPPIGFARLEEVDGVAHLEQLSVHADHHRRGVGSALLRAACATAAGEGHRAITLITYRDVPWNAPFYARHGFEPVPEEELTPGLRELRRHEGELGLDRFGARVVMRAVLPG</sequence>
<feature type="domain" description="N-acetyltransferase" evidence="3">
    <location>
        <begin position="8"/>
        <end position="150"/>
    </location>
</feature>
<evidence type="ECO:0000313" key="5">
    <source>
        <dbReference type="Proteomes" id="UP000567795"/>
    </source>
</evidence>
<name>A0A852ZZW6_9ACTN</name>
<dbReference type="PANTHER" id="PTHR43800:SF1">
    <property type="entry name" value="PEPTIDYL-LYSINE N-ACETYLTRANSFERASE YJAB"/>
    <property type="match status" value="1"/>
</dbReference>